<dbReference type="AlphaFoldDB" id="A0A4R0N2Z6"/>
<feature type="transmembrane region" description="Helical" evidence="5">
    <location>
        <begin position="377"/>
        <end position="398"/>
    </location>
</feature>
<proteinExistence type="predicted"/>
<sequence>MFYSILLIFLMLMPFGYSQSNVLRLIPLVLLFIEWVTIYFKISFLKIIEINKLIFIFSLLIVFAIVRNNNPVEDTLSASVYSTSNLLLFVSFYSFIVYYFVRKNKYDYATIFIYLIILPFALFSLSNWILYLLNIKVLPSSSIAGESTTPSVLLSNFGIIINRIEFPLVKGVNSYSVFVGGVLSLSIPLFLWYKKNRYLTGFASAIFILTLISTDSRGALFYPLIITLVVYFLKNKQVLNKKISLMAFVVILGPLIFVSILALSANIPALEFLARGDEDIKTASSRSVVWAISFAEFIDFKWIHTIGYGLYGHFGSGASKMWAYLFEGYNDPELSASSHTSLFTILFDYGYIGLVVYIGLLYQLLSRVAYLWKYNPLTSYAFLSFLIYNILAGITEAIGGMNLLNYQLLLFMVAIAINTQYYFTYKNNNP</sequence>
<dbReference type="InterPro" id="IPR051533">
    <property type="entry name" value="WaaL-like"/>
</dbReference>
<feature type="transmembrane region" description="Helical" evidence="5">
    <location>
        <begin position="78"/>
        <end position="101"/>
    </location>
</feature>
<dbReference type="PANTHER" id="PTHR37422">
    <property type="entry name" value="TEICHURONIC ACID BIOSYNTHESIS PROTEIN TUAE"/>
    <property type="match status" value="1"/>
</dbReference>
<comment type="subcellular location">
    <subcellularLocation>
        <location evidence="1">Membrane</location>
        <topology evidence="1">Multi-pass membrane protein</topology>
    </subcellularLocation>
</comment>
<feature type="transmembrane region" description="Helical" evidence="5">
    <location>
        <begin position="108"/>
        <end position="131"/>
    </location>
</feature>
<dbReference type="EMBL" id="SJSK01000001">
    <property type="protein sequence ID" value="TCC94211.1"/>
    <property type="molecule type" value="Genomic_DNA"/>
</dbReference>
<evidence type="ECO:0000313" key="8">
    <source>
        <dbReference type="Proteomes" id="UP000292884"/>
    </source>
</evidence>
<dbReference type="Proteomes" id="UP000292884">
    <property type="component" value="Unassembled WGS sequence"/>
</dbReference>
<keyword evidence="2 5" id="KW-0812">Transmembrane</keyword>
<evidence type="ECO:0000256" key="1">
    <source>
        <dbReference type="ARBA" id="ARBA00004141"/>
    </source>
</evidence>
<gene>
    <name evidence="7" type="ORF">EZ428_05385</name>
</gene>
<accession>A0A4R0N2Z6</accession>
<feature type="domain" description="O-antigen ligase-related" evidence="6">
    <location>
        <begin position="203"/>
        <end position="358"/>
    </location>
</feature>
<keyword evidence="8" id="KW-1185">Reference proteome</keyword>
<feature type="transmembrane region" description="Helical" evidence="5">
    <location>
        <begin position="50"/>
        <end position="66"/>
    </location>
</feature>
<dbReference type="InterPro" id="IPR007016">
    <property type="entry name" value="O-antigen_ligase-rel_domated"/>
</dbReference>
<evidence type="ECO:0000256" key="4">
    <source>
        <dbReference type="ARBA" id="ARBA00023136"/>
    </source>
</evidence>
<evidence type="ECO:0000256" key="2">
    <source>
        <dbReference type="ARBA" id="ARBA00022692"/>
    </source>
</evidence>
<protein>
    <recommendedName>
        <fullName evidence="6">O-antigen ligase-related domain-containing protein</fullName>
    </recommendedName>
</protein>
<feature type="transmembrane region" description="Helical" evidence="5">
    <location>
        <begin position="28"/>
        <end position="45"/>
    </location>
</feature>
<dbReference type="PANTHER" id="PTHR37422:SF13">
    <property type="entry name" value="LIPOPOLYSACCHARIDE BIOSYNTHESIS PROTEIN PA4999-RELATED"/>
    <property type="match status" value="1"/>
</dbReference>
<organism evidence="7 8">
    <name type="scientific">Pedobacter frigiditerrae</name>
    <dbReference type="NCBI Taxonomy" id="2530452"/>
    <lineage>
        <taxon>Bacteria</taxon>
        <taxon>Pseudomonadati</taxon>
        <taxon>Bacteroidota</taxon>
        <taxon>Sphingobacteriia</taxon>
        <taxon>Sphingobacteriales</taxon>
        <taxon>Sphingobacteriaceae</taxon>
        <taxon>Pedobacter</taxon>
    </lineage>
</organism>
<evidence type="ECO:0000256" key="5">
    <source>
        <dbReference type="SAM" id="Phobius"/>
    </source>
</evidence>
<feature type="transmembrane region" description="Helical" evidence="5">
    <location>
        <begin position="245"/>
        <end position="267"/>
    </location>
</feature>
<feature type="transmembrane region" description="Helical" evidence="5">
    <location>
        <begin position="205"/>
        <end position="233"/>
    </location>
</feature>
<keyword evidence="4 5" id="KW-0472">Membrane</keyword>
<dbReference type="GO" id="GO:0016020">
    <property type="term" value="C:membrane"/>
    <property type="evidence" value="ECO:0007669"/>
    <property type="project" value="UniProtKB-SubCell"/>
</dbReference>
<evidence type="ECO:0000259" key="6">
    <source>
        <dbReference type="Pfam" id="PF04932"/>
    </source>
</evidence>
<evidence type="ECO:0000313" key="7">
    <source>
        <dbReference type="EMBL" id="TCC94211.1"/>
    </source>
</evidence>
<keyword evidence="3 5" id="KW-1133">Transmembrane helix</keyword>
<feature type="transmembrane region" description="Helical" evidence="5">
    <location>
        <begin position="174"/>
        <end position="193"/>
    </location>
</feature>
<feature type="transmembrane region" description="Helical" evidence="5">
    <location>
        <begin position="404"/>
        <end position="423"/>
    </location>
</feature>
<dbReference type="Pfam" id="PF04932">
    <property type="entry name" value="Wzy_C"/>
    <property type="match status" value="1"/>
</dbReference>
<evidence type="ECO:0000256" key="3">
    <source>
        <dbReference type="ARBA" id="ARBA00022989"/>
    </source>
</evidence>
<comment type="caution">
    <text evidence="7">The sequence shown here is derived from an EMBL/GenBank/DDBJ whole genome shotgun (WGS) entry which is preliminary data.</text>
</comment>
<dbReference type="OrthoDB" id="964240at2"/>
<name>A0A4R0N2Z6_9SPHI</name>
<reference evidence="7 8" key="1">
    <citation type="submission" date="2019-02" db="EMBL/GenBank/DDBJ databases">
        <title>Pedobacter sp. RP-1-13 sp. nov., isolated from Arctic soil.</title>
        <authorList>
            <person name="Dahal R.H."/>
        </authorList>
    </citation>
    <scope>NUCLEOTIDE SEQUENCE [LARGE SCALE GENOMIC DNA]</scope>
    <source>
        <strain evidence="7 8">RP-1-13</strain>
    </source>
</reference>
<feature type="transmembrane region" description="Helical" evidence="5">
    <location>
        <begin position="342"/>
        <end position="365"/>
    </location>
</feature>